<evidence type="ECO:0000313" key="3">
    <source>
        <dbReference type="Proteomes" id="UP000193207"/>
    </source>
</evidence>
<dbReference type="AlphaFoldDB" id="A0A1X6Y9X7"/>
<organism evidence="2 3">
    <name type="scientific">Roseovarius halotolerans</name>
    <dbReference type="NCBI Taxonomy" id="505353"/>
    <lineage>
        <taxon>Bacteria</taxon>
        <taxon>Pseudomonadati</taxon>
        <taxon>Pseudomonadota</taxon>
        <taxon>Alphaproteobacteria</taxon>
        <taxon>Rhodobacterales</taxon>
        <taxon>Roseobacteraceae</taxon>
        <taxon>Roseovarius</taxon>
    </lineage>
</organism>
<dbReference type="Gene3D" id="3.40.50.300">
    <property type="entry name" value="P-loop containing nucleotide triphosphate hydrolases"/>
    <property type="match status" value="1"/>
</dbReference>
<dbReference type="InterPro" id="IPR027417">
    <property type="entry name" value="P-loop_NTPase"/>
</dbReference>
<accession>A0A1X6Y9X7</accession>
<evidence type="ECO:0000313" key="2">
    <source>
        <dbReference type="EMBL" id="SLN14343.1"/>
    </source>
</evidence>
<dbReference type="EMBL" id="FWFU01000001">
    <property type="protein sequence ID" value="SLN14343.1"/>
    <property type="molecule type" value="Genomic_DNA"/>
</dbReference>
<dbReference type="RefSeq" id="WP_139837370.1">
    <property type="nucleotide sequence ID" value="NZ_FWFU01000001.1"/>
</dbReference>
<dbReference type="SUPFAM" id="SSF52540">
    <property type="entry name" value="P-loop containing nucleoside triphosphate hydrolases"/>
    <property type="match status" value="1"/>
</dbReference>
<dbReference type="Proteomes" id="UP000193207">
    <property type="component" value="Unassembled WGS sequence"/>
</dbReference>
<feature type="region of interest" description="Disordered" evidence="1">
    <location>
        <begin position="278"/>
        <end position="308"/>
    </location>
</feature>
<dbReference type="OrthoDB" id="7647819at2"/>
<feature type="compositionally biased region" description="Low complexity" evidence="1">
    <location>
        <begin position="282"/>
        <end position="295"/>
    </location>
</feature>
<sequence length="416" mass="44412">MSIAENMNPVVARLETVLEASDVPAPYHRWGARLLSHLRKPVQVVVTGLPGSGKTALLNMLAGQNVLGGQGAQGGAEVSEITHGSDARTLFERRDGSVRQSVGLARDAVWPQDVRRVRQELPDPELARRSLIEIGLPAHPDAQMTRLQEIVAQADIILWCSESFTAAEQRLWSAVPDPIKDHSLLVLTMADRQVMRGILGQTIAALEPVVAEEFLGLYPVATMQGLSALTAGDGVDGDLWAASGGKALAQCIAHQAELGRSSDVDQAQLLLDRLSAHSGRGRAAPVTAPAPTEPQEPARPDTTGSPAQGEALMDAATLLQDRAGRMLELLDESEDLDSDALLDQCVDAVAALAGIMERAPQDDSDAADLRLDLQDGEEMLLLFQLERGEEAALDAVTLLLQLRKEMVGKTAGRAQS</sequence>
<proteinExistence type="predicted"/>
<protein>
    <submittedName>
        <fullName evidence="2">Uncharacterized protein</fullName>
    </submittedName>
</protein>
<keyword evidence="3" id="KW-1185">Reference proteome</keyword>
<gene>
    <name evidence="2" type="ORF">ROH8110_00307</name>
</gene>
<evidence type="ECO:0000256" key="1">
    <source>
        <dbReference type="SAM" id="MobiDB-lite"/>
    </source>
</evidence>
<reference evidence="2 3" key="1">
    <citation type="submission" date="2017-03" db="EMBL/GenBank/DDBJ databases">
        <authorList>
            <person name="Afonso C.L."/>
            <person name="Miller P.J."/>
            <person name="Scott M.A."/>
            <person name="Spackman E."/>
            <person name="Goraichik I."/>
            <person name="Dimitrov K.M."/>
            <person name="Suarez D.L."/>
            <person name="Swayne D.E."/>
        </authorList>
    </citation>
    <scope>NUCLEOTIDE SEQUENCE [LARGE SCALE GENOMIC DNA]</scope>
    <source>
        <strain evidence="2 3">CECT 8110</strain>
    </source>
</reference>
<name>A0A1X6Y9X7_9RHOB</name>